<evidence type="ECO:0000313" key="4">
    <source>
        <dbReference type="Proteomes" id="UP000681526"/>
    </source>
</evidence>
<comment type="caution">
    <text evidence="3">The sequence shown here is derived from an EMBL/GenBank/DDBJ whole genome shotgun (WGS) entry which is preliminary data.</text>
</comment>
<feature type="domain" description="DUF294" evidence="2">
    <location>
        <begin position="215"/>
        <end position="354"/>
    </location>
</feature>
<sequence length="369" mass="40961">MNDPTLVRLMEEIGSTGNADALRDLRDRLHLRMEALLPGGDGESVEQFNAILNGMHDALIRRAVVLSEEAMARAGKGAPPVPYAYLLFGSGGRSEQTLSSDQDSGLLYEDPGPGLDPEKVRAWFRELGGLIVKTLERAGYPPCDGNVISANEAWCDAFSGWTAKLDRWFDDPHWEHVRYLLIMSDGRAVSGDERLAARLKDHYFRNAKGHPGIAERMLQNTMRYKPLVGLFGQLLPERYGEDAGSVDIKYGAYIPFVSAVRLMAVTGGIRETSTLSRIRRLRDTGRLFASDAEACEAAFGFFLKLRLLAASRNKGGLYANNGKVAVTLLTKPMRRDLRHHLGTVQRLRHSLQRQIAGKFRLIHDGGDQT</sequence>
<evidence type="ECO:0000259" key="2">
    <source>
        <dbReference type="Pfam" id="PF10335"/>
    </source>
</evidence>
<dbReference type="EMBL" id="CAJRAY010000056">
    <property type="protein sequence ID" value="CAG5088343.1"/>
    <property type="molecule type" value="Genomic_DNA"/>
</dbReference>
<keyword evidence="4" id="KW-1185">Reference proteome</keyword>
<organism evidence="3 4">
    <name type="scientific">Thermobacillus xylanilyticus</name>
    <dbReference type="NCBI Taxonomy" id="76633"/>
    <lineage>
        <taxon>Bacteria</taxon>
        <taxon>Bacillati</taxon>
        <taxon>Bacillota</taxon>
        <taxon>Bacilli</taxon>
        <taxon>Bacillales</taxon>
        <taxon>Paenibacillaceae</taxon>
        <taxon>Thermobacillus</taxon>
    </lineage>
</organism>
<protein>
    <submittedName>
        <fullName evidence="3">Signal-transduction protein containing cAMP-binding and CBS domains</fullName>
    </submittedName>
</protein>
<dbReference type="InterPro" id="IPR018821">
    <property type="entry name" value="DUF294_put_nucleoTrafse_sb-bd"/>
</dbReference>
<feature type="domain" description="Protein-PII uridylyltransferase N-terminal" evidence="1">
    <location>
        <begin position="41"/>
        <end position="173"/>
    </location>
</feature>
<accession>A0ABN7RY34</accession>
<evidence type="ECO:0000259" key="1">
    <source>
        <dbReference type="Pfam" id="PF03445"/>
    </source>
</evidence>
<dbReference type="CDD" id="cd05401">
    <property type="entry name" value="NT_GlnE_GlnD_like"/>
    <property type="match status" value="1"/>
</dbReference>
<name>A0ABN7RY34_THEXY</name>
<dbReference type="Proteomes" id="UP000681526">
    <property type="component" value="Unassembled WGS sequence"/>
</dbReference>
<dbReference type="SUPFAM" id="SSF81301">
    <property type="entry name" value="Nucleotidyltransferase"/>
    <property type="match status" value="1"/>
</dbReference>
<dbReference type="Gene3D" id="3.30.460.10">
    <property type="entry name" value="Beta Polymerase, domain 2"/>
    <property type="match status" value="1"/>
</dbReference>
<dbReference type="InterPro" id="IPR043519">
    <property type="entry name" value="NT_sf"/>
</dbReference>
<reference evidence="3 4" key="1">
    <citation type="submission" date="2021-04" db="EMBL/GenBank/DDBJ databases">
        <authorList>
            <person name="Rakotoarivonina H."/>
        </authorList>
    </citation>
    <scope>NUCLEOTIDE SEQUENCE [LARGE SCALE GENOMIC DNA]</scope>
    <source>
        <strain evidence="3 4">XE</strain>
    </source>
</reference>
<gene>
    <name evidence="3" type="primary">txxe 2599</name>
    <name evidence="3" type="ORF">TXXE_11850</name>
</gene>
<dbReference type="RefSeq" id="WP_213484779.1">
    <property type="nucleotide sequence ID" value="NZ_CAJRAY010000056.1"/>
</dbReference>
<proteinExistence type="predicted"/>
<dbReference type="Pfam" id="PF03445">
    <property type="entry name" value="DUF294"/>
    <property type="match status" value="1"/>
</dbReference>
<dbReference type="InterPro" id="IPR005105">
    <property type="entry name" value="GlnD_Uridyltrans_N"/>
</dbReference>
<dbReference type="Pfam" id="PF10335">
    <property type="entry name" value="DUF294_C"/>
    <property type="match status" value="1"/>
</dbReference>
<evidence type="ECO:0000313" key="3">
    <source>
        <dbReference type="EMBL" id="CAG5088343.1"/>
    </source>
</evidence>